<evidence type="ECO:0000256" key="6">
    <source>
        <dbReference type="SAM" id="MobiDB-lite"/>
    </source>
</evidence>
<dbReference type="PANTHER" id="PTHR45914:SF12">
    <property type="entry name" value="TRANSCRIPTION FACTOR BHLH87"/>
    <property type="match status" value="1"/>
</dbReference>
<feature type="compositionally biased region" description="Polar residues" evidence="6">
    <location>
        <begin position="105"/>
        <end position="123"/>
    </location>
</feature>
<proteinExistence type="predicted"/>
<keyword evidence="3 8" id="KW-0238">DNA-binding</keyword>
<dbReference type="PROSITE" id="PS50888">
    <property type="entry name" value="BHLH"/>
    <property type="match status" value="1"/>
</dbReference>
<organism evidence="8 9">
    <name type="scientific">Actinidia rufa</name>
    <dbReference type="NCBI Taxonomy" id="165716"/>
    <lineage>
        <taxon>Eukaryota</taxon>
        <taxon>Viridiplantae</taxon>
        <taxon>Streptophyta</taxon>
        <taxon>Embryophyta</taxon>
        <taxon>Tracheophyta</taxon>
        <taxon>Spermatophyta</taxon>
        <taxon>Magnoliopsida</taxon>
        <taxon>eudicotyledons</taxon>
        <taxon>Gunneridae</taxon>
        <taxon>Pentapetalae</taxon>
        <taxon>asterids</taxon>
        <taxon>Ericales</taxon>
        <taxon>Actinidiaceae</taxon>
        <taxon>Actinidia</taxon>
    </lineage>
</organism>
<dbReference type="OrthoDB" id="2017571at2759"/>
<evidence type="ECO:0000256" key="2">
    <source>
        <dbReference type="ARBA" id="ARBA00023015"/>
    </source>
</evidence>
<evidence type="ECO:0000259" key="7">
    <source>
        <dbReference type="PROSITE" id="PS50888"/>
    </source>
</evidence>
<comment type="caution">
    <text evidence="8">The sequence shown here is derived from an EMBL/GenBank/DDBJ whole genome shotgun (WGS) entry which is preliminary data.</text>
</comment>
<reference evidence="8 9" key="1">
    <citation type="submission" date="2019-07" db="EMBL/GenBank/DDBJ databases">
        <title>De Novo Assembly of kiwifruit Actinidia rufa.</title>
        <authorList>
            <person name="Sugita-Konishi S."/>
            <person name="Sato K."/>
            <person name="Mori E."/>
            <person name="Abe Y."/>
            <person name="Kisaki G."/>
            <person name="Hamano K."/>
            <person name="Suezawa K."/>
            <person name="Otani M."/>
            <person name="Fukuda T."/>
            <person name="Manabe T."/>
            <person name="Gomi K."/>
            <person name="Tabuchi M."/>
            <person name="Akimitsu K."/>
            <person name="Kataoka I."/>
        </authorList>
    </citation>
    <scope>NUCLEOTIDE SEQUENCE [LARGE SCALE GENOMIC DNA]</scope>
    <source>
        <strain evidence="9">cv. Fuchu</strain>
    </source>
</reference>
<keyword evidence="5" id="KW-0539">Nucleus</keyword>
<keyword evidence="2" id="KW-0805">Transcription regulation</keyword>
<name>A0A7J0G130_9ERIC</name>
<evidence type="ECO:0000256" key="3">
    <source>
        <dbReference type="ARBA" id="ARBA00023125"/>
    </source>
</evidence>
<sequence>MDNLGWENSPLPTNTSLPLWSHQQNQIEISLPHEIFTSIHDHPSHGPSNSVTNPNWGKALTAQLMGSSSSSPPITDPLNDFEDDDEISKIFSQCKNLWSFGNSMSAAVSSGDESASNGTTTNMNKKENPSVQVHELDEAASQSSSKRRNDQSTPDFAANTDSDNNRPRTKKPKLAKFPNVSNISFQQPCSSLVSSFREEEDWEAILQMKEMIYRAAAFRPVNLGLEVVEKPKRKNVRISSDPQTVAARQRRERISERIRVLQRLVPGGSKMDTATMLDEAANYLKFLRSQVKALETLGGPGPSPSPLSLRPLSFSISAIQPLTHFPCKLLIIFLSKLVLLIQSIMITPRIEKDRTQK</sequence>
<evidence type="ECO:0000256" key="1">
    <source>
        <dbReference type="ARBA" id="ARBA00004123"/>
    </source>
</evidence>
<evidence type="ECO:0000313" key="8">
    <source>
        <dbReference type="EMBL" id="GFZ04228.1"/>
    </source>
</evidence>
<dbReference type="InterPro" id="IPR045843">
    <property type="entry name" value="IND-like"/>
</dbReference>
<dbReference type="Proteomes" id="UP000585474">
    <property type="component" value="Unassembled WGS sequence"/>
</dbReference>
<dbReference type="EMBL" id="BJWL01000016">
    <property type="protein sequence ID" value="GFZ04228.1"/>
    <property type="molecule type" value="Genomic_DNA"/>
</dbReference>
<evidence type="ECO:0000313" key="9">
    <source>
        <dbReference type="Proteomes" id="UP000585474"/>
    </source>
</evidence>
<dbReference type="GO" id="GO:0046983">
    <property type="term" value="F:protein dimerization activity"/>
    <property type="evidence" value="ECO:0007669"/>
    <property type="project" value="InterPro"/>
</dbReference>
<feature type="compositionally biased region" description="Polar residues" evidence="6">
    <location>
        <begin position="151"/>
        <end position="162"/>
    </location>
</feature>
<dbReference type="Pfam" id="PF00010">
    <property type="entry name" value="HLH"/>
    <property type="match status" value="1"/>
</dbReference>
<keyword evidence="9" id="KW-1185">Reference proteome</keyword>
<evidence type="ECO:0000256" key="4">
    <source>
        <dbReference type="ARBA" id="ARBA00023163"/>
    </source>
</evidence>
<dbReference type="InterPro" id="IPR011598">
    <property type="entry name" value="bHLH_dom"/>
</dbReference>
<accession>A0A7J0G130</accession>
<dbReference type="GO" id="GO:0003700">
    <property type="term" value="F:DNA-binding transcription factor activity"/>
    <property type="evidence" value="ECO:0007669"/>
    <property type="project" value="InterPro"/>
</dbReference>
<feature type="region of interest" description="Disordered" evidence="6">
    <location>
        <begin position="105"/>
        <end position="179"/>
    </location>
</feature>
<keyword evidence="4" id="KW-0804">Transcription</keyword>
<feature type="domain" description="BHLH" evidence="7">
    <location>
        <begin position="238"/>
        <end position="287"/>
    </location>
</feature>
<dbReference type="SMART" id="SM00353">
    <property type="entry name" value="HLH"/>
    <property type="match status" value="1"/>
</dbReference>
<dbReference type="SUPFAM" id="SSF47459">
    <property type="entry name" value="HLH, helix-loop-helix DNA-binding domain"/>
    <property type="match status" value="1"/>
</dbReference>
<gene>
    <name evidence="8" type="ORF">Acr_16g0008520</name>
</gene>
<evidence type="ECO:0000256" key="5">
    <source>
        <dbReference type="ARBA" id="ARBA00023242"/>
    </source>
</evidence>
<dbReference type="Gene3D" id="4.10.280.10">
    <property type="entry name" value="Helix-loop-helix DNA-binding domain"/>
    <property type="match status" value="1"/>
</dbReference>
<dbReference type="PANTHER" id="PTHR45914">
    <property type="entry name" value="TRANSCRIPTION FACTOR HEC3-RELATED"/>
    <property type="match status" value="1"/>
</dbReference>
<comment type="subcellular location">
    <subcellularLocation>
        <location evidence="1">Nucleus</location>
    </subcellularLocation>
</comment>
<dbReference type="InterPro" id="IPR036638">
    <property type="entry name" value="HLH_DNA-bd_sf"/>
</dbReference>
<dbReference type="GO" id="GO:0003677">
    <property type="term" value="F:DNA binding"/>
    <property type="evidence" value="ECO:0007669"/>
    <property type="project" value="UniProtKB-KW"/>
</dbReference>
<dbReference type="AlphaFoldDB" id="A0A7J0G130"/>
<protein>
    <submittedName>
        <fullName evidence="8">Basic helix-loop-helix (BHLH) DNA-binding superfamily protein</fullName>
    </submittedName>
</protein>
<dbReference type="GO" id="GO:0005634">
    <property type="term" value="C:nucleus"/>
    <property type="evidence" value="ECO:0007669"/>
    <property type="project" value="UniProtKB-SubCell"/>
</dbReference>